<evidence type="ECO:0000313" key="4">
    <source>
        <dbReference type="EMBL" id="RLE11300.1"/>
    </source>
</evidence>
<dbReference type="Pfam" id="PF07508">
    <property type="entry name" value="Recombinase"/>
    <property type="match status" value="1"/>
</dbReference>
<dbReference type="Proteomes" id="UP000280417">
    <property type="component" value="Unassembled WGS sequence"/>
</dbReference>
<sequence>MKERKIIKVVGYIRISTDEEHQPYSLSAQEERIREYVRLRKREGYRIFKIYSDQKSGATLDRPGLQSLISDAEKGLFDVVLIVKMDRLWRNLADQLYLIEQFQKLGIRLEATDEDIDLETPDGITWAQIRGAFNEAERRKISYRTKMGMRKKASLGGWCGGYTPFGYSYDKYAKTLTPNEEEAPLIKEIFYLYVTKKMGAKSIATYLNKKGVRTRGRYPFSTSRIISIITNPIYTGKIRWDGKIYPGTHQAIIDEKTFNEAQTILARRREDPSLRRSNSSNYLLSGLLHCERCRRYMVGVNAHGRNDVYHYYACPGRFKYGECAMQSLPKEKVEKAILSQIKEIFRTDALLKRICKRVKEKMAEKIPKKKAELKNLEKEILKRKSTIQKYLIAFETGKMNAESCNERARELEEEIYLLKEKHIRLQEEISNSETFSFNLEEVKKGH</sequence>
<dbReference type="InterPro" id="IPR050639">
    <property type="entry name" value="SSR_resolvase"/>
</dbReference>
<dbReference type="PROSITE" id="PS51737">
    <property type="entry name" value="RECOMBINASE_DNA_BIND"/>
    <property type="match status" value="1"/>
</dbReference>
<feature type="coiled-coil region" evidence="1">
    <location>
        <begin position="359"/>
        <end position="428"/>
    </location>
</feature>
<dbReference type="InterPro" id="IPR036162">
    <property type="entry name" value="Resolvase-like_N_sf"/>
</dbReference>
<comment type="caution">
    <text evidence="4">The sequence shown here is derived from an EMBL/GenBank/DDBJ whole genome shotgun (WGS) entry which is preliminary data.</text>
</comment>
<dbReference type="Pfam" id="PF13408">
    <property type="entry name" value="Zn_ribbon_recom"/>
    <property type="match status" value="1"/>
</dbReference>
<dbReference type="CDD" id="cd00338">
    <property type="entry name" value="Ser_Recombinase"/>
    <property type="match status" value="1"/>
</dbReference>
<name>A0A662D689_UNCAE</name>
<reference evidence="4 5" key="1">
    <citation type="submission" date="2018-06" db="EMBL/GenBank/DDBJ databases">
        <title>Extensive metabolic versatility and redundancy in microbially diverse, dynamic hydrothermal sediments.</title>
        <authorList>
            <person name="Dombrowski N."/>
            <person name="Teske A."/>
            <person name="Baker B.J."/>
        </authorList>
    </citation>
    <scope>NUCLEOTIDE SEQUENCE [LARGE SCALE GENOMIC DNA]</scope>
    <source>
        <strain evidence="4">B3_G15</strain>
    </source>
</reference>
<dbReference type="AlphaFoldDB" id="A0A662D689"/>
<dbReference type="GO" id="GO:0003677">
    <property type="term" value="F:DNA binding"/>
    <property type="evidence" value="ECO:0007669"/>
    <property type="project" value="InterPro"/>
</dbReference>
<dbReference type="PANTHER" id="PTHR30461">
    <property type="entry name" value="DNA-INVERTASE FROM LAMBDOID PROPHAGE"/>
    <property type="match status" value="1"/>
</dbReference>
<feature type="domain" description="Recombinase" evidence="3">
    <location>
        <begin position="164"/>
        <end position="271"/>
    </location>
</feature>
<keyword evidence="1" id="KW-0175">Coiled coil</keyword>
<dbReference type="InterPro" id="IPR006119">
    <property type="entry name" value="Resolv_N"/>
</dbReference>
<evidence type="ECO:0000256" key="1">
    <source>
        <dbReference type="SAM" id="Coils"/>
    </source>
</evidence>
<dbReference type="SMART" id="SM00857">
    <property type="entry name" value="Resolvase"/>
    <property type="match status" value="1"/>
</dbReference>
<dbReference type="Gene3D" id="3.40.50.1390">
    <property type="entry name" value="Resolvase, N-terminal catalytic domain"/>
    <property type="match status" value="1"/>
</dbReference>
<dbReference type="EMBL" id="QMQA01000265">
    <property type="protein sequence ID" value="RLE11300.1"/>
    <property type="molecule type" value="Genomic_DNA"/>
</dbReference>
<dbReference type="Pfam" id="PF00239">
    <property type="entry name" value="Resolvase"/>
    <property type="match status" value="1"/>
</dbReference>
<evidence type="ECO:0000259" key="3">
    <source>
        <dbReference type="PROSITE" id="PS51737"/>
    </source>
</evidence>
<organism evidence="4 5">
    <name type="scientific">Aerophobetes bacterium</name>
    <dbReference type="NCBI Taxonomy" id="2030807"/>
    <lineage>
        <taxon>Bacteria</taxon>
        <taxon>Candidatus Aerophobota</taxon>
    </lineage>
</organism>
<dbReference type="PROSITE" id="PS51736">
    <property type="entry name" value="RECOMBINASES_3"/>
    <property type="match status" value="1"/>
</dbReference>
<dbReference type="InterPro" id="IPR011109">
    <property type="entry name" value="DNA_bind_recombinase_dom"/>
</dbReference>
<dbReference type="SUPFAM" id="SSF53041">
    <property type="entry name" value="Resolvase-like"/>
    <property type="match status" value="1"/>
</dbReference>
<accession>A0A662D689</accession>
<dbReference type="PANTHER" id="PTHR30461:SF23">
    <property type="entry name" value="DNA RECOMBINASE-RELATED"/>
    <property type="match status" value="1"/>
</dbReference>
<gene>
    <name evidence="4" type="ORF">DRJ04_08325</name>
</gene>
<dbReference type="Gene3D" id="3.90.1750.20">
    <property type="entry name" value="Putative Large Serine Recombinase, Chain B, Domain 2"/>
    <property type="match status" value="1"/>
</dbReference>
<dbReference type="InterPro" id="IPR038109">
    <property type="entry name" value="DNA_bind_recomb_sf"/>
</dbReference>
<proteinExistence type="predicted"/>
<feature type="domain" description="Resolvase/invertase-type recombinase catalytic" evidence="2">
    <location>
        <begin position="8"/>
        <end position="156"/>
    </location>
</feature>
<evidence type="ECO:0000259" key="2">
    <source>
        <dbReference type="PROSITE" id="PS51736"/>
    </source>
</evidence>
<protein>
    <submittedName>
        <fullName evidence="4">Uncharacterized protein</fullName>
    </submittedName>
</protein>
<evidence type="ECO:0000313" key="5">
    <source>
        <dbReference type="Proteomes" id="UP000280417"/>
    </source>
</evidence>
<dbReference type="GO" id="GO:0000150">
    <property type="term" value="F:DNA strand exchange activity"/>
    <property type="evidence" value="ECO:0007669"/>
    <property type="project" value="InterPro"/>
</dbReference>
<dbReference type="InterPro" id="IPR025827">
    <property type="entry name" value="Zn_ribbon_recom_dom"/>
</dbReference>